<keyword evidence="3" id="KW-0540">Nuclease</keyword>
<accession>A0A5S6Q646</accession>
<dbReference type="PANTHER" id="PTHR37984">
    <property type="entry name" value="PROTEIN CBG26694"/>
    <property type="match status" value="1"/>
</dbReference>
<dbReference type="SUPFAM" id="SSF53098">
    <property type="entry name" value="Ribonuclease H-like"/>
    <property type="match status" value="1"/>
</dbReference>
<evidence type="ECO:0000313" key="7">
    <source>
        <dbReference type="Proteomes" id="UP000046395"/>
    </source>
</evidence>
<dbReference type="InterPro" id="IPR002156">
    <property type="entry name" value="RNaseH_domain"/>
</dbReference>
<dbReference type="GO" id="GO:0003676">
    <property type="term" value="F:nucleic acid binding"/>
    <property type="evidence" value="ECO:0007669"/>
    <property type="project" value="InterPro"/>
</dbReference>
<keyword evidence="1" id="KW-0808">Transferase</keyword>
<dbReference type="InterPro" id="IPR021109">
    <property type="entry name" value="Peptidase_aspartic_dom_sf"/>
</dbReference>
<proteinExistence type="predicted"/>
<dbReference type="Gene3D" id="2.40.70.10">
    <property type="entry name" value="Acid Proteases"/>
    <property type="match status" value="1"/>
</dbReference>
<protein>
    <submittedName>
        <fullName evidence="8">RNase H domain-containing protein</fullName>
    </submittedName>
</protein>
<name>A0A5S6Q646_TRIMR</name>
<sequence length="917" mass="101937">MQSSCSTATGKRSRGGGLSASLLPTQSSIEALPTVQMEVDGRQRNVLVDTGCSKCVAYVACCKNWKKRRVSMITVDGKELRCEGKGIVHLQPPGCGSGQVSVEVIVVSTKPLGFDLILGMNAILALGGVTVSKRGQVSFSGDAAAVSAACISPPPIRLEERDFTVTFDPMTRAWTAAWKWTDGKAPAILTNRVQEYPPSASSRRSYEQELDKWIHNNWLIPYDERRHGPAKGLIPLMAIVQRNKGKVRPLMDFRELNEHIATFTASADVCANKMRDWRKQGTNVSMIDVKDAYLQVRVDEALWPYQTVVVKGRKYCLTRLGFRLNVAPQVMKTVMSSVLAHDPMIRKGTSAYIDDVLVNEDLVAASRVERELERFGLQCKPHVRVSEGARVLGLNVEGVRGSLHWSRGSEIGDVPRKLDPSISLLLLWRTYGTSPCVQLAAGCDRLRQTNGQQRHEELGRSGERWTSQVDASKLAIGVALEVGGSILEDAAWLRHEDAQHINMAELDAVIKGLNLALSWRMKHVELMTDSSVVHRWISDGLSGKARLKTKAAGEMLIRRRIGTVMSLAEEYRLHLSITLVRSEVNKADVLTRVPQRWLTPPNPPLKIACAAANASEADQLIGSIHHAAGHPGLRRTLHFVRRRDPTVPRRAVQRVVSDCQICRSVDPAPVKWQQGTIEVREVWRRVGMDITHCGAKPYLTLIDCGPSRFAIWRPLRLQTSTDVVEALEGVFCDRAFADFAAQWDVRVRFRCAYVPSGNGIAERCHSSVKVIVARKGCSVQEAVYICNVTPRDDRTAPSSPAGKVYRYDVRVRAIDQPLVERRPSDTQYVAGDMIWVRPPGTKCDTTIQKGTVAGFSSRQSVEVDGTPRHVKDLRRRTDSEETCTATAREDQQDEELRSACHVPSRSTRLRRTPARFL</sequence>
<feature type="compositionally biased region" description="Polar residues" evidence="5">
    <location>
        <begin position="1"/>
        <end position="10"/>
    </location>
</feature>
<dbReference type="Pfam" id="PF13456">
    <property type="entry name" value="RVT_3"/>
    <property type="match status" value="1"/>
</dbReference>
<dbReference type="GO" id="GO:0006259">
    <property type="term" value="P:DNA metabolic process"/>
    <property type="evidence" value="ECO:0007669"/>
    <property type="project" value="UniProtKB-ARBA"/>
</dbReference>
<dbReference type="SUPFAM" id="SSF56672">
    <property type="entry name" value="DNA/RNA polymerases"/>
    <property type="match status" value="1"/>
</dbReference>
<dbReference type="Gene3D" id="3.30.70.270">
    <property type="match status" value="1"/>
</dbReference>
<evidence type="ECO:0000259" key="6">
    <source>
        <dbReference type="Pfam" id="PF13456"/>
    </source>
</evidence>
<dbReference type="InterPro" id="IPR036397">
    <property type="entry name" value="RNaseH_sf"/>
</dbReference>
<dbReference type="Proteomes" id="UP000046395">
    <property type="component" value="Unassembled WGS sequence"/>
</dbReference>
<feature type="region of interest" description="Disordered" evidence="5">
    <location>
        <begin position="872"/>
        <end position="917"/>
    </location>
</feature>
<feature type="region of interest" description="Disordered" evidence="5">
    <location>
        <begin position="1"/>
        <end position="21"/>
    </location>
</feature>
<dbReference type="CDD" id="cd00303">
    <property type="entry name" value="retropepsin_like"/>
    <property type="match status" value="1"/>
</dbReference>
<reference evidence="8" key="1">
    <citation type="submission" date="2019-12" db="UniProtKB">
        <authorList>
            <consortium name="WormBaseParasite"/>
        </authorList>
    </citation>
    <scope>IDENTIFICATION</scope>
</reference>
<dbReference type="GO" id="GO:0042575">
    <property type="term" value="C:DNA polymerase complex"/>
    <property type="evidence" value="ECO:0007669"/>
    <property type="project" value="UniProtKB-ARBA"/>
</dbReference>
<dbReference type="InterPro" id="IPR012337">
    <property type="entry name" value="RNaseH-like_sf"/>
</dbReference>
<dbReference type="InterPro" id="IPR050951">
    <property type="entry name" value="Retrovirus_Pol_polyprotein"/>
</dbReference>
<feature type="compositionally biased region" description="Basic and acidic residues" evidence="5">
    <location>
        <begin position="887"/>
        <end position="898"/>
    </location>
</feature>
<dbReference type="WBParaSite" id="TMUE_1000002761.1">
    <property type="protein sequence ID" value="TMUE_1000002761.1"/>
    <property type="gene ID" value="WBGene00298470"/>
</dbReference>
<evidence type="ECO:0000313" key="8">
    <source>
        <dbReference type="WBParaSite" id="TMUE_1000002761.1"/>
    </source>
</evidence>
<keyword evidence="4" id="KW-0378">Hydrolase</keyword>
<keyword evidence="7" id="KW-1185">Reference proteome</keyword>
<dbReference type="PANTHER" id="PTHR37984:SF5">
    <property type="entry name" value="PROTEIN NYNRIN-LIKE"/>
    <property type="match status" value="1"/>
</dbReference>
<dbReference type="InterPro" id="IPR043502">
    <property type="entry name" value="DNA/RNA_pol_sf"/>
</dbReference>
<evidence type="ECO:0000256" key="2">
    <source>
        <dbReference type="ARBA" id="ARBA00022695"/>
    </source>
</evidence>
<keyword evidence="4" id="KW-0255">Endonuclease</keyword>
<dbReference type="GO" id="GO:0004523">
    <property type="term" value="F:RNA-DNA hybrid ribonuclease activity"/>
    <property type="evidence" value="ECO:0007669"/>
    <property type="project" value="InterPro"/>
</dbReference>
<organism evidence="7 8">
    <name type="scientific">Trichuris muris</name>
    <name type="common">Mouse whipworm</name>
    <dbReference type="NCBI Taxonomy" id="70415"/>
    <lineage>
        <taxon>Eukaryota</taxon>
        <taxon>Metazoa</taxon>
        <taxon>Ecdysozoa</taxon>
        <taxon>Nematoda</taxon>
        <taxon>Enoplea</taxon>
        <taxon>Dorylaimia</taxon>
        <taxon>Trichinellida</taxon>
        <taxon>Trichuridae</taxon>
        <taxon>Trichuris</taxon>
    </lineage>
</organism>
<evidence type="ECO:0000256" key="5">
    <source>
        <dbReference type="SAM" id="MobiDB-lite"/>
    </source>
</evidence>
<evidence type="ECO:0000256" key="1">
    <source>
        <dbReference type="ARBA" id="ARBA00022679"/>
    </source>
</evidence>
<feature type="compositionally biased region" description="Basic residues" evidence="5">
    <location>
        <begin position="907"/>
        <end position="917"/>
    </location>
</feature>
<dbReference type="GO" id="GO:0016779">
    <property type="term" value="F:nucleotidyltransferase activity"/>
    <property type="evidence" value="ECO:0007669"/>
    <property type="project" value="UniProtKB-KW"/>
</dbReference>
<dbReference type="Gene3D" id="3.30.420.10">
    <property type="entry name" value="Ribonuclease H-like superfamily/Ribonuclease H"/>
    <property type="match status" value="2"/>
</dbReference>
<dbReference type="InterPro" id="IPR043128">
    <property type="entry name" value="Rev_trsase/Diguanyl_cyclase"/>
</dbReference>
<keyword evidence="2" id="KW-0548">Nucleotidyltransferase</keyword>
<dbReference type="AlphaFoldDB" id="A0A5S6Q646"/>
<evidence type="ECO:0000256" key="3">
    <source>
        <dbReference type="ARBA" id="ARBA00022722"/>
    </source>
</evidence>
<evidence type="ECO:0000256" key="4">
    <source>
        <dbReference type="ARBA" id="ARBA00022759"/>
    </source>
</evidence>
<feature type="domain" description="RNase H type-1" evidence="6">
    <location>
        <begin position="497"/>
        <end position="540"/>
    </location>
</feature>
<dbReference type="Gene3D" id="3.10.10.10">
    <property type="entry name" value="HIV Type 1 Reverse Transcriptase, subunit A, domain 1"/>
    <property type="match status" value="1"/>
</dbReference>